<gene>
    <name evidence="2" type="ORF">G4B88_024140</name>
</gene>
<reference evidence="2 3" key="1">
    <citation type="journal article" date="2020" name="bioRxiv">
        <title>Sequence and annotation of 42 cannabis genomes reveals extensive copy number variation in cannabinoid synthesis and pathogen resistance genes.</title>
        <authorList>
            <person name="Mckernan K.J."/>
            <person name="Helbert Y."/>
            <person name="Kane L.T."/>
            <person name="Ebling H."/>
            <person name="Zhang L."/>
            <person name="Liu B."/>
            <person name="Eaton Z."/>
            <person name="Mclaughlin S."/>
            <person name="Kingan S."/>
            <person name="Baybayan P."/>
            <person name="Concepcion G."/>
            <person name="Jordan M."/>
            <person name="Riva A."/>
            <person name="Barbazuk W."/>
            <person name="Harkins T."/>
        </authorList>
    </citation>
    <scope>NUCLEOTIDE SEQUENCE [LARGE SCALE GENOMIC DNA]</scope>
    <source>
        <strain evidence="3">cv. Jamaican Lion 4</strain>
        <tissue evidence="2">Leaf</tissue>
    </source>
</reference>
<feature type="region of interest" description="Disordered" evidence="1">
    <location>
        <begin position="1"/>
        <end position="68"/>
    </location>
</feature>
<feature type="compositionally biased region" description="Polar residues" evidence="1">
    <location>
        <begin position="22"/>
        <end position="38"/>
    </location>
</feature>
<comment type="caution">
    <text evidence="2">The sequence shown here is derived from an EMBL/GenBank/DDBJ whole genome shotgun (WGS) entry which is preliminary data.</text>
</comment>
<accession>A0A7J6H5U9</accession>
<evidence type="ECO:0000256" key="1">
    <source>
        <dbReference type="SAM" id="MobiDB-lite"/>
    </source>
</evidence>
<dbReference type="Proteomes" id="UP000583929">
    <property type="component" value="Unassembled WGS sequence"/>
</dbReference>
<dbReference type="AlphaFoldDB" id="A0A7J6H5U9"/>
<feature type="compositionally biased region" description="Polar residues" evidence="1">
    <location>
        <begin position="1"/>
        <end position="10"/>
    </location>
</feature>
<evidence type="ECO:0000313" key="3">
    <source>
        <dbReference type="Proteomes" id="UP000583929"/>
    </source>
</evidence>
<proteinExistence type="predicted"/>
<sequence>MIPTTIQVTKTAPPKTLLRPTSPASFPTNEAMLANTSGAPFPSGSRETPATVAGNFSRQESFSKEQQK</sequence>
<organism evidence="2 3">
    <name type="scientific">Cannabis sativa</name>
    <name type="common">Hemp</name>
    <name type="synonym">Marijuana</name>
    <dbReference type="NCBI Taxonomy" id="3483"/>
    <lineage>
        <taxon>Eukaryota</taxon>
        <taxon>Viridiplantae</taxon>
        <taxon>Streptophyta</taxon>
        <taxon>Embryophyta</taxon>
        <taxon>Tracheophyta</taxon>
        <taxon>Spermatophyta</taxon>
        <taxon>Magnoliopsida</taxon>
        <taxon>eudicotyledons</taxon>
        <taxon>Gunneridae</taxon>
        <taxon>Pentapetalae</taxon>
        <taxon>rosids</taxon>
        <taxon>fabids</taxon>
        <taxon>Rosales</taxon>
        <taxon>Cannabaceae</taxon>
        <taxon>Cannabis</taxon>
    </lineage>
</organism>
<name>A0A7J6H5U9_CANSA</name>
<dbReference type="EMBL" id="JAATIQ010000066">
    <property type="protein sequence ID" value="KAF4389859.1"/>
    <property type="molecule type" value="Genomic_DNA"/>
</dbReference>
<keyword evidence="3" id="KW-1185">Reference proteome</keyword>
<protein>
    <submittedName>
        <fullName evidence="2">Uncharacterized protein</fullName>
    </submittedName>
</protein>
<evidence type="ECO:0000313" key="2">
    <source>
        <dbReference type="EMBL" id="KAF4389859.1"/>
    </source>
</evidence>